<dbReference type="InterPro" id="IPR025159">
    <property type="entry name" value="AbiEi_N"/>
</dbReference>
<proteinExistence type="predicted"/>
<gene>
    <name evidence="2" type="ordered locus">NE1821</name>
</gene>
<name>Q82TQ9_NITEU</name>
<organism evidence="2 3">
    <name type="scientific">Nitrosomonas europaea (strain ATCC 19718 / CIP 103999 / KCTC 2705 / NBRC 14298)</name>
    <dbReference type="NCBI Taxonomy" id="228410"/>
    <lineage>
        <taxon>Bacteria</taxon>
        <taxon>Pseudomonadati</taxon>
        <taxon>Pseudomonadota</taxon>
        <taxon>Betaproteobacteria</taxon>
        <taxon>Nitrosomonadales</taxon>
        <taxon>Nitrosomonadaceae</taxon>
        <taxon>Nitrosomonas</taxon>
    </lineage>
</organism>
<evidence type="ECO:0000259" key="1">
    <source>
        <dbReference type="Pfam" id="PF13338"/>
    </source>
</evidence>
<feature type="domain" description="AbiEi antitoxin N-terminal" evidence="1">
    <location>
        <begin position="20"/>
        <end position="72"/>
    </location>
</feature>
<keyword evidence="3" id="KW-1185">Reference proteome</keyword>
<dbReference type="EMBL" id="AL954747">
    <property type="protein sequence ID" value="CAD85732.1"/>
    <property type="molecule type" value="Genomic_DNA"/>
</dbReference>
<evidence type="ECO:0000313" key="3">
    <source>
        <dbReference type="Proteomes" id="UP000001416"/>
    </source>
</evidence>
<evidence type="ECO:0000313" key="2">
    <source>
        <dbReference type="EMBL" id="CAD85732.1"/>
    </source>
</evidence>
<dbReference type="STRING" id="228410.NE1821"/>
<dbReference type="KEGG" id="neu:NE1821"/>
<dbReference type="PhylomeDB" id="Q82TQ9"/>
<reference evidence="2 3" key="1">
    <citation type="journal article" date="2003" name="J. Bacteriol.">
        <title>Complete genome sequence of the ammonia-oxidizing bacterium and obligate chemolithoautotroph Nitrosomonas europaea.</title>
        <authorList>
            <person name="Chain P."/>
            <person name="Lamerdin J."/>
            <person name="Larimer F."/>
            <person name="Regala W."/>
            <person name="Land M."/>
            <person name="Hauser L."/>
            <person name="Hooper A."/>
            <person name="Klotz M."/>
            <person name="Norton J."/>
            <person name="Sayavedra-Soto L."/>
            <person name="Arciero D."/>
            <person name="Hommes N."/>
            <person name="Whittaker M."/>
            <person name="Arp D."/>
        </authorList>
    </citation>
    <scope>NUCLEOTIDE SEQUENCE [LARGE SCALE GENOMIC DNA]</scope>
    <source>
        <strain evidence="3">ATCC 19718 / CIP 103999 / KCTC 2705 / NBRC 14298</strain>
    </source>
</reference>
<sequence>MRLDLSEKYHTKTLGPRSAQLITELHELRKSTFTVADVRTITGLSPTAARTLVHKARQRGLVTRLKPGLYNLVPFELGRATEHVDSPYLIARELAGEASYFLSHGTAFELHRMVTQPNFTVYVSCTRRVRPQTVGGYDFRFVHVTPEQVFGVTKHWIDKERFVAISDIERTILDGLRHPAFVGGITEVAKGLWMKRAELDLPRLVEYVRRLDVGAVVRRLGYLLEHYGLGDAATLESLRGMLTATYQRFDPLLPAEGPFVSRWRLRLNVTPEELDAVRLG</sequence>
<accession>Q82TQ9</accession>
<dbReference type="Pfam" id="PF13338">
    <property type="entry name" value="AbiEi_4"/>
    <property type="match status" value="1"/>
</dbReference>
<protein>
    <recommendedName>
        <fullName evidence="1">AbiEi antitoxin N-terminal domain-containing protein</fullName>
    </recommendedName>
</protein>
<dbReference type="HOGENOM" id="CLU_082323_0_0_4"/>
<dbReference type="AlphaFoldDB" id="Q82TQ9"/>
<dbReference type="eggNOG" id="COG5340">
    <property type="taxonomic scope" value="Bacteria"/>
</dbReference>
<dbReference type="Proteomes" id="UP000001416">
    <property type="component" value="Chromosome"/>
</dbReference>